<keyword evidence="21" id="KW-1133">Transmembrane helix</keyword>
<dbReference type="PROSITE" id="PS50109">
    <property type="entry name" value="HIS_KIN"/>
    <property type="match status" value="1"/>
</dbReference>
<dbReference type="Gene3D" id="1.10.287.130">
    <property type="match status" value="1"/>
</dbReference>
<keyword evidence="9" id="KW-0547">Nucleotide-binding</keyword>
<dbReference type="InterPro" id="IPR003661">
    <property type="entry name" value="HisK_dim/P_dom"/>
</dbReference>
<evidence type="ECO:0000256" key="6">
    <source>
        <dbReference type="ARBA" id="ARBA00022475"/>
    </source>
</evidence>
<keyword evidence="16" id="KW-0346">Stress response</keyword>
<dbReference type="InterPro" id="IPR050980">
    <property type="entry name" value="2C_sensor_his_kinase"/>
</dbReference>
<evidence type="ECO:0000256" key="14">
    <source>
        <dbReference type="ARBA" id="ARBA00022912"/>
    </source>
</evidence>
<dbReference type="GO" id="GO:0005886">
    <property type="term" value="C:plasma membrane"/>
    <property type="evidence" value="ECO:0007669"/>
    <property type="project" value="UniProtKB-SubCell"/>
</dbReference>
<feature type="domain" description="Histidine kinase" evidence="22">
    <location>
        <begin position="262"/>
        <end position="484"/>
    </location>
</feature>
<dbReference type="AlphaFoldDB" id="A0AAC9EXK5"/>
<dbReference type="InterPro" id="IPR036890">
    <property type="entry name" value="HATPase_C_sf"/>
</dbReference>
<comment type="cofactor">
    <cofactor evidence="3">
        <name>Mg(2+)</name>
        <dbReference type="ChEBI" id="CHEBI:18420"/>
    </cofactor>
</comment>
<protein>
    <recommendedName>
        <fullName evidence="19">Signal transduction histidine-protein kinase/phosphatase MprB</fullName>
        <ecNumber evidence="5">2.7.13.3</ecNumber>
    </recommendedName>
    <alternativeName>
        <fullName evidence="20">Mycobacterial persistence regulator B</fullName>
    </alternativeName>
</protein>
<feature type="transmembrane region" description="Helical" evidence="21">
    <location>
        <begin position="173"/>
        <end position="196"/>
    </location>
</feature>
<keyword evidence="15" id="KW-0902">Two-component regulatory system</keyword>
<evidence type="ECO:0000256" key="21">
    <source>
        <dbReference type="SAM" id="Phobius"/>
    </source>
</evidence>
<evidence type="ECO:0000256" key="17">
    <source>
        <dbReference type="ARBA" id="ARBA00023026"/>
    </source>
</evidence>
<evidence type="ECO:0000256" key="18">
    <source>
        <dbReference type="ARBA" id="ARBA00023211"/>
    </source>
</evidence>
<dbReference type="Gene3D" id="3.30.565.10">
    <property type="entry name" value="Histidine kinase-like ATPase, C-terminal domain"/>
    <property type="match status" value="1"/>
</dbReference>
<keyword evidence="13" id="KW-0460">Magnesium</keyword>
<feature type="transmembrane region" description="Helical" evidence="21">
    <location>
        <begin position="6"/>
        <end position="30"/>
    </location>
</feature>
<dbReference type="InterPro" id="IPR003594">
    <property type="entry name" value="HATPase_dom"/>
</dbReference>
<dbReference type="InterPro" id="IPR036097">
    <property type="entry name" value="HisK_dim/P_sf"/>
</dbReference>
<evidence type="ECO:0000256" key="3">
    <source>
        <dbReference type="ARBA" id="ARBA00001946"/>
    </source>
</evidence>
<dbReference type="EMBL" id="CP012401">
    <property type="protein sequence ID" value="ALG71917.1"/>
    <property type="molecule type" value="Genomic_DNA"/>
</dbReference>
<dbReference type="GO" id="GO:0005524">
    <property type="term" value="F:ATP binding"/>
    <property type="evidence" value="ECO:0007669"/>
    <property type="project" value="UniProtKB-KW"/>
</dbReference>
<keyword evidence="12" id="KW-0067">ATP-binding</keyword>
<keyword evidence="17" id="KW-0843">Virulence</keyword>
<evidence type="ECO:0000256" key="1">
    <source>
        <dbReference type="ARBA" id="ARBA00000085"/>
    </source>
</evidence>
<dbReference type="CDD" id="cd00082">
    <property type="entry name" value="HisKA"/>
    <property type="match status" value="1"/>
</dbReference>
<evidence type="ECO:0000256" key="7">
    <source>
        <dbReference type="ARBA" id="ARBA00022553"/>
    </source>
</evidence>
<evidence type="ECO:0000256" key="15">
    <source>
        <dbReference type="ARBA" id="ARBA00023012"/>
    </source>
</evidence>
<keyword evidence="8" id="KW-0808">Transferase</keyword>
<evidence type="ECO:0000256" key="19">
    <source>
        <dbReference type="ARBA" id="ARBA00040454"/>
    </source>
</evidence>
<keyword evidence="10 24" id="KW-0418">Kinase</keyword>
<dbReference type="PRINTS" id="PR00344">
    <property type="entry name" value="BCTRLSENSOR"/>
</dbReference>
<dbReference type="GO" id="GO:0000155">
    <property type="term" value="F:phosphorelay sensor kinase activity"/>
    <property type="evidence" value="ECO:0007669"/>
    <property type="project" value="InterPro"/>
</dbReference>
<accession>A0AAC9EXK5</accession>
<evidence type="ECO:0000256" key="5">
    <source>
        <dbReference type="ARBA" id="ARBA00012438"/>
    </source>
</evidence>
<dbReference type="Proteomes" id="UP000069935">
    <property type="component" value="Chromosome 1"/>
</dbReference>
<proteinExistence type="predicted"/>
<comment type="catalytic activity">
    <reaction evidence="1">
        <text>ATP + protein L-histidine = ADP + protein N-phospho-L-histidine.</text>
        <dbReference type="EC" id="2.7.13.3"/>
    </reaction>
</comment>
<evidence type="ECO:0000256" key="10">
    <source>
        <dbReference type="ARBA" id="ARBA00022777"/>
    </source>
</evidence>
<dbReference type="InterPro" id="IPR004358">
    <property type="entry name" value="Sig_transdc_His_kin-like_C"/>
</dbReference>
<dbReference type="SUPFAM" id="SSF47384">
    <property type="entry name" value="Homodimeric domain of signal transducing histidine kinase"/>
    <property type="match status" value="1"/>
</dbReference>
<dbReference type="GO" id="GO:0004721">
    <property type="term" value="F:phosphoprotein phosphatase activity"/>
    <property type="evidence" value="ECO:0007669"/>
    <property type="project" value="UniProtKB-KW"/>
</dbReference>
<evidence type="ECO:0000313" key="25">
    <source>
        <dbReference type="Proteomes" id="UP000069935"/>
    </source>
</evidence>
<keyword evidence="6" id="KW-1003">Cell membrane</keyword>
<evidence type="ECO:0000256" key="4">
    <source>
        <dbReference type="ARBA" id="ARBA00004651"/>
    </source>
</evidence>
<dbReference type="RefSeq" id="WP_045582589.1">
    <property type="nucleotide sequence ID" value="NZ_CP012401.1"/>
</dbReference>
<dbReference type="InterPro" id="IPR005467">
    <property type="entry name" value="His_kinase_dom"/>
</dbReference>
<dbReference type="Pfam" id="PF02518">
    <property type="entry name" value="HATPase_c"/>
    <property type="match status" value="1"/>
</dbReference>
<reference evidence="24 25" key="2">
    <citation type="journal article" date="2016" name="Genome Announc.">
        <title>Complete Genome Sequence of a Strain of Azospirillum thiophilum Isolated from a Sulfide Spring.</title>
        <authorList>
            <person name="Fomenkov A."/>
            <person name="Vincze T."/>
            <person name="Grabovich M."/>
            <person name="Anton B.P."/>
            <person name="Dubinina G."/>
            <person name="Orlova M."/>
            <person name="Belousova E."/>
            <person name="Roberts R.J."/>
        </authorList>
    </citation>
    <scope>NUCLEOTIDE SEQUENCE [LARGE SCALE GENOMIC DNA]</scope>
    <source>
        <strain evidence="24 25">BV-S</strain>
    </source>
</reference>
<dbReference type="PANTHER" id="PTHR44936">
    <property type="entry name" value="SENSOR PROTEIN CREC"/>
    <property type="match status" value="1"/>
</dbReference>
<keyword evidence="18" id="KW-0464">Manganese</keyword>
<evidence type="ECO:0000259" key="22">
    <source>
        <dbReference type="PROSITE" id="PS50109"/>
    </source>
</evidence>
<reference evidence="25" key="1">
    <citation type="submission" date="2015-08" db="EMBL/GenBank/DDBJ databases">
        <title>Complete Genome Sequence of Azospirillum thiophilum BV-S.</title>
        <authorList>
            <person name="Fomenkov A."/>
            <person name="Vincze T."/>
            <person name="Grabovich M."/>
            <person name="Dubinina G."/>
            <person name="Orlova M."/>
            <person name="Belousova E."/>
            <person name="Roberts R.J."/>
        </authorList>
    </citation>
    <scope>NUCLEOTIDE SEQUENCE [LARGE SCALE GENOMIC DNA]</scope>
    <source>
        <strain evidence="25">BV-S</strain>
    </source>
</reference>
<dbReference type="InterPro" id="IPR003660">
    <property type="entry name" value="HAMP_dom"/>
</dbReference>
<keyword evidence="25" id="KW-1185">Reference proteome</keyword>
<comment type="subcellular location">
    <subcellularLocation>
        <location evidence="4">Cell membrane</location>
        <topology evidence="4">Multi-pass membrane protein</topology>
    </subcellularLocation>
</comment>
<keyword evidence="21" id="KW-0812">Transmembrane</keyword>
<dbReference type="PANTHER" id="PTHR44936:SF9">
    <property type="entry name" value="SENSOR PROTEIN CREC"/>
    <property type="match status" value="1"/>
</dbReference>
<dbReference type="KEGG" id="ati:AL072_01985"/>
<dbReference type="SMART" id="SM00388">
    <property type="entry name" value="HisKA"/>
    <property type="match status" value="1"/>
</dbReference>
<dbReference type="SMART" id="SM00387">
    <property type="entry name" value="HATPase_c"/>
    <property type="match status" value="1"/>
</dbReference>
<keyword evidence="11" id="KW-0378">Hydrolase</keyword>
<gene>
    <name evidence="24" type="ORF">AL072_01985</name>
</gene>
<evidence type="ECO:0000256" key="13">
    <source>
        <dbReference type="ARBA" id="ARBA00022842"/>
    </source>
</evidence>
<dbReference type="EC" id="2.7.13.3" evidence="5"/>
<keyword evidence="21" id="KW-0472">Membrane</keyword>
<comment type="cofactor">
    <cofactor evidence="2">
        <name>Mn(2+)</name>
        <dbReference type="ChEBI" id="CHEBI:29035"/>
    </cofactor>
</comment>
<sequence>MPRPAIAASLSAKLLMLTILFVLLAEVLIYTPSIARFRMSYLEERLAAAHIAALSVEAAPDLMVTKELQAKLLAYTGAHVIDLIQPGARVYMLSRPMPPVADAVYDLRNTGMGMQIVDAGHALSLALRAAFGSQRDRVIRVIDRSPNDPAQRVEVTMDERPLIEAMLDFSRRILAVSIAISLIAAVLVYVTLHWLLVRPMRRLTAGVVAFRRDPDGAPPLRPGGRADEIGVAERELAAMQGTVRTALRQRERLAALGTAVAKINHDLRGILSTASLLSERLSESADPEVRRVTPRLVASLDRAVELCSQTLSFTRDGTLPLSPAPADLRALVDEVGAEVLATVRPDGDRVAADWVNDIPAGIRATVDAAQLGRALVNLGRNAVQAGAGRVRIALQAEPGTSSATGLGTGLGGRLTLTVADDGPGLAPRARENLFQPFAGSARAGGIGLGLAIAREVVRAHGGELRLVESGAAGTVFALDIPQGKPGSGHVDVAGHKSFVSH</sequence>
<feature type="domain" description="HAMP" evidence="23">
    <location>
        <begin position="194"/>
        <end position="248"/>
    </location>
</feature>
<evidence type="ECO:0000256" key="16">
    <source>
        <dbReference type="ARBA" id="ARBA00023016"/>
    </source>
</evidence>
<evidence type="ECO:0000256" key="11">
    <source>
        <dbReference type="ARBA" id="ARBA00022801"/>
    </source>
</evidence>
<evidence type="ECO:0000259" key="23">
    <source>
        <dbReference type="PROSITE" id="PS50885"/>
    </source>
</evidence>
<evidence type="ECO:0000256" key="9">
    <source>
        <dbReference type="ARBA" id="ARBA00022741"/>
    </source>
</evidence>
<dbReference type="SUPFAM" id="SSF55874">
    <property type="entry name" value="ATPase domain of HSP90 chaperone/DNA topoisomerase II/histidine kinase"/>
    <property type="match status" value="1"/>
</dbReference>
<evidence type="ECO:0000256" key="8">
    <source>
        <dbReference type="ARBA" id="ARBA00022679"/>
    </source>
</evidence>
<evidence type="ECO:0000313" key="24">
    <source>
        <dbReference type="EMBL" id="ALG71917.1"/>
    </source>
</evidence>
<evidence type="ECO:0000256" key="12">
    <source>
        <dbReference type="ARBA" id="ARBA00022840"/>
    </source>
</evidence>
<dbReference type="CDD" id="cd00075">
    <property type="entry name" value="HATPase"/>
    <property type="match status" value="1"/>
</dbReference>
<organism evidence="24 25">
    <name type="scientific">Azospirillum thiophilum</name>
    <dbReference type="NCBI Taxonomy" id="528244"/>
    <lineage>
        <taxon>Bacteria</taxon>
        <taxon>Pseudomonadati</taxon>
        <taxon>Pseudomonadota</taxon>
        <taxon>Alphaproteobacteria</taxon>
        <taxon>Rhodospirillales</taxon>
        <taxon>Azospirillaceae</taxon>
        <taxon>Azospirillum</taxon>
    </lineage>
</organism>
<dbReference type="Gene3D" id="6.10.340.10">
    <property type="match status" value="1"/>
</dbReference>
<keyword evidence="7" id="KW-0597">Phosphoprotein</keyword>
<name>A0AAC9EXK5_9PROT</name>
<keyword evidence="14" id="KW-0904">Protein phosphatase</keyword>
<evidence type="ECO:0000256" key="2">
    <source>
        <dbReference type="ARBA" id="ARBA00001936"/>
    </source>
</evidence>
<evidence type="ECO:0000256" key="20">
    <source>
        <dbReference type="ARBA" id="ARBA00041776"/>
    </source>
</evidence>
<dbReference type="PROSITE" id="PS50885">
    <property type="entry name" value="HAMP"/>
    <property type="match status" value="1"/>
</dbReference>